<proteinExistence type="inferred from homology"/>
<evidence type="ECO:0000256" key="6">
    <source>
        <dbReference type="SAM" id="MobiDB-lite"/>
    </source>
</evidence>
<comment type="caution">
    <text evidence="8">The sequence shown here is derived from an EMBL/GenBank/DDBJ whole genome shotgun (WGS) entry which is preliminary data.</text>
</comment>
<dbReference type="SMART" id="SM00028">
    <property type="entry name" value="TPR"/>
    <property type="match status" value="3"/>
</dbReference>
<evidence type="ECO:0000256" key="4">
    <source>
        <dbReference type="ARBA" id="ARBA00022989"/>
    </source>
</evidence>
<evidence type="ECO:0000256" key="2">
    <source>
        <dbReference type="ARBA" id="ARBA00007558"/>
    </source>
</evidence>
<accession>A0A813HLD8</accession>
<evidence type="ECO:0000259" key="7">
    <source>
        <dbReference type="Pfam" id="PF04884"/>
    </source>
</evidence>
<dbReference type="AlphaFoldDB" id="A0A813HLD8"/>
<dbReference type="EMBL" id="CAJNNV010031932">
    <property type="protein sequence ID" value="CAE8638354.1"/>
    <property type="molecule type" value="Genomic_DNA"/>
</dbReference>
<dbReference type="OrthoDB" id="364779at2759"/>
<organism evidence="8 9">
    <name type="scientific">Polarella glacialis</name>
    <name type="common">Dinoflagellate</name>
    <dbReference type="NCBI Taxonomy" id="89957"/>
    <lineage>
        <taxon>Eukaryota</taxon>
        <taxon>Sar</taxon>
        <taxon>Alveolata</taxon>
        <taxon>Dinophyceae</taxon>
        <taxon>Suessiales</taxon>
        <taxon>Suessiaceae</taxon>
        <taxon>Polarella</taxon>
    </lineage>
</organism>
<dbReference type="InterPro" id="IPR011990">
    <property type="entry name" value="TPR-like_helical_dom_sf"/>
</dbReference>
<evidence type="ECO:0000313" key="8">
    <source>
        <dbReference type="EMBL" id="CAE8638354.1"/>
    </source>
</evidence>
<comment type="subcellular location">
    <subcellularLocation>
        <location evidence="1">Membrane</location>
    </subcellularLocation>
</comment>
<feature type="compositionally biased region" description="Low complexity" evidence="6">
    <location>
        <begin position="652"/>
        <end position="667"/>
    </location>
</feature>
<dbReference type="InterPro" id="IPR019734">
    <property type="entry name" value="TPR_rpt"/>
</dbReference>
<dbReference type="InterPro" id="IPR054549">
    <property type="entry name" value="UVB_sens_RUS_dom"/>
</dbReference>
<sequence>ANDYLDSLKASLAGAFLPVGYPHSVSKEYFSYQAWDTVQAMCSYLRGVLATQALLRGVGVGKEGATALAATIIWVLKDGSGMVGGLGFATFCSVGFDVNVKTWRLFADVANNVGLTLDLLAPMAGDYFLLVICVANVFKAMCGVSAGATKAALTAHFALRDNMADVQAKEGSQVANESPATVQVAGKTARGKQMPGSSSWLEESYAELSGRGECGQVGLGSAEGGLRSKVEKNGEPVGTTALIGNFGTASVYDVAMFHVDGIAILQLCFTASSGSDPQVPCADLEVAKMFNPEMMKALASVHCHIIDRDIQYSLSFCYGPYRSPQSTLERAKHERRCLRVEVVMLPCLTLWCLGNMFGMDSKQMQDQMKQMGSMSPEQLQSQMSQAQKQMSDQKQYYFNASTMLKNEGNTHIKNEKYDEALKVYSKGLENIVPHSGDDIEQLRLSLLLNMAMCTLKKKEWTQTVDHCEAALKVNTKSVKALFRRGLARFELGQLADAITDVKLSSKLSPDDKTISAELIRVEKECTSKGLSKKDMEAAEKKATELASAKSTSGGSSSSSAPAFGGQNVNEGEVAAFDKLSQNPDMLSEATQAMKNMSPEQLDLMMKNAPLPPGVDAAEARKRMEAVRENPALLSQAMEHMKGMSEEDRKNMMKGSMPTGSSTSMAASSGGGQMPDMNAVSSMMENPDMMKQMAEMAKSSGAAGPEADMMSKMAEMMSSNPEMGKMMSNMMKGMDPDAMQKMMEMRQNGGGQGMGEGTGDPMADMMNSPDMMKAAEDMMKNMSPEMLTSMAKSSGMDLDEGQAKMLTRLMPLMPYAMKAYRAFGYVKRGCKAMFSPKGRIVLAVVIVGIAMTQHYGMPFTSVRTPDEGAPKQEL</sequence>
<evidence type="ECO:0000256" key="1">
    <source>
        <dbReference type="ARBA" id="ARBA00004370"/>
    </source>
</evidence>
<dbReference type="Pfam" id="PF04884">
    <property type="entry name" value="UVB_sens_prot"/>
    <property type="match status" value="1"/>
</dbReference>
<keyword evidence="3" id="KW-0812">Transmembrane</keyword>
<feature type="region of interest" description="Disordered" evidence="6">
    <location>
        <begin position="541"/>
        <end position="566"/>
    </location>
</feature>
<dbReference type="Proteomes" id="UP000654075">
    <property type="component" value="Unassembled WGS sequence"/>
</dbReference>
<feature type="compositionally biased region" description="Low complexity" evidence="6">
    <location>
        <begin position="546"/>
        <end position="565"/>
    </location>
</feature>
<dbReference type="PANTHER" id="PTHR12770:SF31">
    <property type="entry name" value="RUS FAMILY MEMBER 1"/>
    <property type="match status" value="1"/>
</dbReference>
<reference evidence="8" key="1">
    <citation type="submission" date="2021-02" db="EMBL/GenBank/DDBJ databases">
        <authorList>
            <person name="Dougan E. K."/>
            <person name="Rhodes N."/>
            <person name="Thang M."/>
            <person name="Chan C."/>
        </authorList>
    </citation>
    <scope>NUCLEOTIDE SEQUENCE</scope>
</reference>
<keyword evidence="4" id="KW-1133">Transmembrane helix</keyword>
<keyword evidence="5" id="KW-0472">Membrane</keyword>
<dbReference type="InterPro" id="IPR006968">
    <property type="entry name" value="RUS_fam"/>
</dbReference>
<name>A0A813HLD8_POLGL</name>
<protein>
    <recommendedName>
        <fullName evidence="7">Protein root UVB sensitive/RUS domain-containing protein</fullName>
    </recommendedName>
</protein>
<evidence type="ECO:0000256" key="5">
    <source>
        <dbReference type="ARBA" id="ARBA00023136"/>
    </source>
</evidence>
<dbReference type="SUPFAM" id="SSF48452">
    <property type="entry name" value="TPR-like"/>
    <property type="match status" value="1"/>
</dbReference>
<comment type="similarity">
    <text evidence="2">Belongs to the RUS1 family.</text>
</comment>
<gene>
    <name evidence="8" type="ORF">PGLA1383_LOCUS53546</name>
</gene>
<keyword evidence="9" id="KW-1185">Reference proteome</keyword>
<dbReference type="GO" id="GO:0016020">
    <property type="term" value="C:membrane"/>
    <property type="evidence" value="ECO:0007669"/>
    <property type="project" value="UniProtKB-SubCell"/>
</dbReference>
<feature type="region of interest" description="Disordered" evidence="6">
    <location>
        <begin position="649"/>
        <end position="672"/>
    </location>
</feature>
<feature type="domain" description="Protein root UVB sensitive/RUS" evidence="7">
    <location>
        <begin position="7"/>
        <end position="173"/>
    </location>
</feature>
<feature type="non-terminal residue" evidence="8">
    <location>
        <position position="873"/>
    </location>
</feature>
<dbReference type="PANTHER" id="PTHR12770">
    <property type="entry name" value="RUS1 FAMILY PROTEIN C16ORF58"/>
    <property type="match status" value="1"/>
</dbReference>
<evidence type="ECO:0000313" key="9">
    <source>
        <dbReference type="Proteomes" id="UP000654075"/>
    </source>
</evidence>
<evidence type="ECO:0000256" key="3">
    <source>
        <dbReference type="ARBA" id="ARBA00022692"/>
    </source>
</evidence>
<dbReference type="Gene3D" id="1.25.40.10">
    <property type="entry name" value="Tetratricopeptide repeat domain"/>
    <property type="match status" value="1"/>
</dbReference>